<sequence>MATRYPSPRSAEPSERWKADLKARIDENLENLLKDAKATYEQKVSGTRQEDYSGRRKFYLEYLQTTENLKSFAADEYTYALEREKQELSWLFAAQPTEEDDELEALKEKQFAILNSLREEPPLTRPQPSAQPTLDHVDPFGFTEFASLSPIFTPTPLLAVAESAEYESETDSSRTPSPSPPSTPPLSSCNASTTASSIYWQVPDSVRDEEERLRRERTPSPSPPSTPAKSSTTPSIYWQTPSSVKEEEVRLRAERQAEQQEEFHRKAEEIRRRNQEKKLKASSDWVDPTDTPFAPSDDESSRYTSSTSTSTTSSSFNSPAMPPPVPLEPFLIAPKSEEDLIRLFIFHDQQWTRIESYKALQWSDFPWPVLNFIGPRSERELTMPAISEYILSAFDWKTDKARSKERLREHIRKWHPDRFEARFLSRVPDGKGERDRVRAGAGLVVRHLTELLGQFNDLKKPTTSKIR</sequence>
<accession>A0A8H5F1Q0</accession>
<gene>
    <name evidence="2" type="ORF">D9611_010792</name>
</gene>
<keyword evidence="3" id="KW-1185">Reference proteome</keyword>
<organism evidence="2 3">
    <name type="scientific">Ephemerocybe angulata</name>
    <dbReference type="NCBI Taxonomy" id="980116"/>
    <lineage>
        <taxon>Eukaryota</taxon>
        <taxon>Fungi</taxon>
        <taxon>Dikarya</taxon>
        <taxon>Basidiomycota</taxon>
        <taxon>Agaricomycotina</taxon>
        <taxon>Agaricomycetes</taxon>
        <taxon>Agaricomycetidae</taxon>
        <taxon>Agaricales</taxon>
        <taxon>Agaricineae</taxon>
        <taxon>Psathyrellaceae</taxon>
        <taxon>Ephemerocybe</taxon>
    </lineage>
</organism>
<dbReference type="AlphaFoldDB" id="A0A8H5F1Q0"/>
<feature type="region of interest" description="Disordered" evidence="1">
    <location>
        <begin position="117"/>
        <end position="138"/>
    </location>
</feature>
<proteinExistence type="predicted"/>
<evidence type="ECO:0000313" key="3">
    <source>
        <dbReference type="Proteomes" id="UP000541558"/>
    </source>
</evidence>
<feature type="compositionally biased region" description="Basic and acidic residues" evidence="1">
    <location>
        <begin position="205"/>
        <end position="218"/>
    </location>
</feature>
<evidence type="ECO:0000313" key="2">
    <source>
        <dbReference type="EMBL" id="KAF5320459.1"/>
    </source>
</evidence>
<feature type="compositionally biased region" description="Low complexity" evidence="1">
    <location>
        <begin position="302"/>
        <end position="315"/>
    </location>
</feature>
<evidence type="ECO:0000256" key="1">
    <source>
        <dbReference type="SAM" id="MobiDB-lite"/>
    </source>
</evidence>
<feature type="compositionally biased region" description="Polar residues" evidence="1">
    <location>
        <begin position="189"/>
        <end position="199"/>
    </location>
</feature>
<feature type="compositionally biased region" description="Basic and acidic residues" evidence="1">
    <location>
        <begin position="244"/>
        <end position="281"/>
    </location>
</feature>
<protein>
    <submittedName>
        <fullName evidence="2">Uncharacterized protein</fullName>
    </submittedName>
</protein>
<comment type="caution">
    <text evidence="2">The sequence shown here is derived from an EMBL/GenBank/DDBJ whole genome shotgun (WGS) entry which is preliminary data.</text>
</comment>
<dbReference type="Proteomes" id="UP000541558">
    <property type="component" value="Unassembled WGS sequence"/>
</dbReference>
<feature type="region of interest" description="Disordered" evidence="1">
    <location>
        <begin position="162"/>
        <end position="323"/>
    </location>
</feature>
<name>A0A8H5F1Q0_9AGAR</name>
<dbReference type="OrthoDB" id="412109at2759"/>
<dbReference type="EMBL" id="JAACJK010000169">
    <property type="protein sequence ID" value="KAF5320459.1"/>
    <property type="molecule type" value="Genomic_DNA"/>
</dbReference>
<reference evidence="2 3" key="1">
    <citation type="journal article" date="2020" name="ISME J.">
        <title>Uncovering the hidden diversity of litter-decomposition mechanisms in mushroom-forming fungi.</title>
        <authorList>
            <person name="Floudas D."/>
            <person name="Bentzer J."/>
            <person name="Ahren D."/>
            <person name="Johansson T."/>
            <person name="Persson P."/>
            <person name="Tunlid A."/>
        </authorList>
    </citation>
    <scope>NUCLEOTIDE SEQUENCE [LARGE SCALE GENOMIC DNA]</scope>
    <source>
        <strain evidence="2 3">CBS 175.51</strain>
    </source>
</reference>